<feature type="domain" description="Mce/MlaD" evidence="3">
    <location>
        <begin position="38"/>
        <end position="112"/>
    </location>
</feature>
<dbReference type="AlphaFoldDB" id="M5UNM7"/>
<dbReference type="Pfam" id="PF02470">
    <property type="entry name" value="MlaD"/>
    <property type="match status" value="1"/>
</dbReference>
<dbReference type="RefSeq" id="WP_008674932.1">
    <property type="nucleotide sequence ID" value="NZ_ANOH01000077.1"/>
</dbReference>
<dbReference type="OrthoDB" id="260338at2"/>
<dbReference type="InterPro" id="IPR003399">
    <property type="entry name" value="Mce/MlaD"/>
</dbReference>
<reference evidence="4 5" key="1">
    <citation type="journal article" date="2013" name="Mar. Genomics">
        <title>Expression of sulfatases in Rhodopirellula baltica and the diversity of sulfatases in the genus Rhodopirellula.</title>
        <authorList>
            <person name="Wegner C.E."/>
            <person name="Richter-Heitmann T."/>
            <person name="Klindworth A."/>
            <person name="Klockow C."/>
            <person name="Richter M."/>
            <person name="Achstetter T."/>
            <person name="Glockner F.O."/>
            <person name="Harder J."/>
        </authorList>
    </citation>
    <scope>NUCLEOTIDE SEQUENCE [LARGE SCALE GENOMIC DNA]</scope>
    <source>
        <strain evidence="4 5">SM41</strain>
    </source>
</reference>
<feature type="region of interest" description="Disordered" evidence="1">
    <location>
        <begin position="203"/>
        <end position="237"/>
    </location>
</feature>
<dbReference type="SUPFAM" id="SSF58104">
    <property type="entry name" value="Methyl-accepting chemotaxis protein (MCP) signaling domain"/>
    <property type="match status" value="1"/>
</dbReference>
<sequence length="523" mass="56820">MDENKLRFGVGVLVIAAIGIGVILTFLFGAFPAILNREYTLTVYFDSAEGINTNSPVLRDGVKIGRVSDIQLRPEGGVLLTLAMDAEHKMTHQYIPQIGIGSLITGDSKLEFRKAEPRELQKLLGQDQDLIDRTYSNDEYFAYGQKLEDPFSLLFGMEDEMRSTFRSIRGAGDAVQDIGNSIQTLVRDVRGVIGIDPVPAPPTNSFPAGVPRQSSAGPGFSPSSYAASTSNKMMPSPSWARPVRLVAQSSPQGGSQYAIQTVAFAAPSPNQNQFAPPGSQVLPPGTQPPNALQQGLTPPVSPQRTPGTQPTLLDLQNEAIATLEELQGAIRDAREILGDEQIRRGLSDSIGRFPEVLDQATETLKTTEKTFDSFADVGKQFEQVGSVAEQALNELKTTAGDTLESFQATAKNVEAITEPIGRRSEELVDQVLRSLANVDNALLQIDTFGQTLNTSDGTLKRLLEDDELYYEIRRTVENIEAATARVRPILDDVRVFTDKIARDPRQLGVRGALGRRPTGAGLK</sequence>
<evidence type="ECO:0000313" key="4">
    <source>
        <dbReference type="EMBL" id="EMI57608.1"/>
    </source>
</evidence>
<keyword evidence="2" id="KW-0472">Membrane</keyword>
<feature type="transmembrane region" description="Helical" evidence="2">
    <location>
        <begin position="12"/>
        <end position="35"/>
    </location>
</feature>
<feature type="region of interest" description="Disordered" evidence="1">
    <location>
        <begin position="268"/>
        <end position="310"/>
    </location>
</feature>
<name>M5UNM7_9BACT</name>
<dbReference type="PATRIC" id="fig|1263870.3.peg.1041"/>
<dbReference type="EMBL" id="ANOH01000077">
    <property type="protein sequence ID" value="EMI57608.1"/>
    <property type="molecule type" value="Genomic_DNA"/>
</dbReference>
<proteinExistence type="predicted"/>
<evidence type="ECO:0000313" key="5">
    <source>
        <dbReference type="Proteomes" id="UP000011885"/>
    </source>
</evidence>
<protein>
    <submittedName>
        <fullName evidence="4">Mammalian cell entry related domain protein</fullName>
    </submittedName>
</protein>
<accession>M5UNM7</accession>
<keyword evidence="2" id="KW-1133">Transmembrane helix</keyword>
<feature type="compositionally biased region" description="Polar residues" evidence="1">
    <location>
        <begin position="288"/>
        <end position="310"/>
    </location>
</feature>
<dbReference type="Proteomes" id="UP000011885">
    <property type="component" value="Unassembled WGS sequence"/>
</dbReference>
<feature type="compositionally biased region" description="Polar residues" evidence="1">
    <location>
        <begin position="212"/>
        <end position="233"/>
    </location>
</feature>
<comment type="caution">
    <text evidence="4">The sequence shown here is derived from an EMBL/GenBank/DDBJ whole genome shotgun (WGS) entry which is preliminary data.</text>
</comment>
<evidence type="ECO:0000256" key="2">
    <source>
        <dbReference type="SAM" id="Phobius"/>
    </source>
</evidence>
<evidence type="ECO:0000256" key="1">
    <source>
        <dbReference type="SAM" id="MobiDB-lite"/>
    </source>
</evidence>
<keyword evidence="5" id="KW-1185">Reference proteome</keyword>
<keyword evidence="2" id="KW-0812">Transmembrane</keyword>
<evidence type="ECO:0000259" key="3">
    <source>
        <dbReference type="Pfam" id="PF02470"/>
    </source>
</evidence>
<dbReference type="PANTHER" id="PTHR33371:SF4">
    <property type="entry name" value="INTERMEMBRANE PHOSPHOLIPID TRANSPORT SYSTEM BINDING PROTEIN MLAD"/>
    <property type="match status" value="1"/>
</dbReference>
<dbReference type="InterPro" id="IPR052336">
    <property type="entry name" value="MlaD_Phospholipid_Transporter"/>
</dbReference>
<organism evidence="4 5">
    <name type="scientific">Rhodopirellula sallentina SM41</name>
    <dbReference type="NCBI Taxonomy" id="1263870"/>
    <lineage>
        <taxon>Bacteria</taxon>
        <taxon>Pseudomonadati</taxon>
        <taxon>Planctomycetota</taxon>
        <taxon>Planctomycetia</taxon>
        <taxon>Pirellulales</taxon>
        <taxon>Pirellulaceae</taxon>
        <taxon>Rhodopirellula</taxon>
    </lineage>
</organism>
<gene>
    <name evidence="4" type="ORF">RSSM_00954</name>
</gene>
<dbReference type="PANTHER" id="PTHR33371">
    <property type="entry name" value="INTERMEMBRANE PHOSPHOLIPID TRANSPORT SYSTEM BINDING PROTEIN MLAD-RELATED"/>
    <property type="match status" value="1"/>
</dbReference>